<dbReference type="EMBL" id="VICG01000003">
    <property type="protein sequence ID" value="KAA8574035.1"/>
    <property type="molecule type" value="Genomic_DNA"/>
</dbReference>
<evidence type="ECO:0000256" key="2">
    <source>
        <dbReference type="SAM" id="Phobius"/>
    </source>
</evidence>
<dbReference type="Proteomes" id="UP000322873">
    <property type="component" value="Unassembled WGS sequence"/>
</dbReference>
<protein>
    <submittedName>
        <fullName evidence="3">Uncharacterized protein</fullName>
    </submittedName>
</protein>
<evidence type="ECO:0000313" key="4">
    <source>
        <dbReference type="Proteomes" id="UP000322873"/>
    </source>
</evidence>
<keyword evidence="2" id="KW-1133">Transmembrane helix</keyword>
<organism evidence="3 4">
    <name type="scientific">Monilinia fructicola</name>
    <name type="common">Brown rot fungus</name>
    <name type="synonym">Ciboria fructicola</name>
    <dbReference type="NCBI Taxonomy" id="38448"/>
    <lineage>
        <taxon>Eukaryota</taxon>
        <taxon>Fungi</taxon>
        <taxon>Dikarya</taxon>
        <taxon>Ascomycota</taxon>
        <taxon>Pezizomycotina</taxon>
        <taxon>Leotiomycetes</taxon>
        <taxon>Helotiales</taxon>
        <taxon>Sclerotiniaceae</taxon>
        <taxon>Monilinia</taxon>
    </lineage>
</organism>
<keyword evidence="4" id="KW-1185">Reference proteome</keyword>
<feature type="transmembrane region" description="Helical" evidence="2">
    <location>
        <begin position="60"/>
        <end position="84"/>
    </location>
</feature>
<keyword evidence="2" id="KW-0812">Transmembrane</keyword>
<dbReference type="AlphaFoldDB" id="A0A5M9K5E5"/>
<gene>
    <name evidence="3" type="ORF">EYC84_005569</name>
</gene>
<accession>A0A5M9K5E5</accession>
<feature type="region of interest" description="Disordered" evidence="1">
    <location>
        <begin position="1"/>
        <end position="30"/>
    </location>
</feature>
<name>A0A5M9K5E5_MONFR</name>
<evidence type="ECO:0000313" key="3">
    <source>
        <dbReference type="EMBL" id="KAA8574035.1"/>
    </source>
</evidence>
<proteinExistence type="predicted"/>
<comment type="caution">
    <text evidence="3">The sequence shown here is derived from an EMBL/GenBank/DDBJ whole genome shotgun (WGS) entry which is preliminary data.</text>
</comment>
<keyword evidence="2" id="KW-0472">Membrane</keyword>
<evidence type="ECO:0000256" key="1">
    <source>
        <dbReference type="SAM" id="MobiDB-lite"/>
    </source>
</evidence>
<reference evidence="3 4" key="1">
    <citation type="submission" date="2019-06" db="EMBL/GenBank/DDBJ databases">
        <title>Genome Sequence of the Brown Rot Fungal Pathogen Monilinia fructicola.</title>
        <authorList>
            <person name="De Miccolis Angelini R.M."/>
            <person name="Landi L."/>
            <person name="Abate D."/>
            <person name="Pollastro S."/>
            <person name="Romanazzi G."/>
            <person name="Faretra F."/>
        </authorList>
    </citation>
    <scope>NUCLEOTIDE SEQUENCE [LARGE SCALE GENOMIC DNA]</scope>
    <source>
        <strain evidence="3 4">Mfrc123</strain>
    </source>
</reference>
<sequence>MWIPISRSIQPRPGSTDPASGPRRAPPHPRIALKTQNIGRSWEKRGEKTWEPTIDTRQGVFFCFCSSLLLLFFPSLALLASGTWCPRCHQTDRAWHRQVCLRSRLATAPSWNLGTAHRKGVLSLDSGGSLRVRNARRQEESGTAHGTIEFVCSESVCATHPVMRDGNWRARLSHITALHHTRSEEGQKERFFRTVSRRS</sequence>